<keyword evidence="2" id="KW-1185">Reference proteome</keyword>
<sequence length="87" mass="9199">MNTLIKTTIALVVGAGAGLAAGYLTAPRDGAKSRKKLTKEIDSMKKSLEQAATSKLEEAKDILNKTVEKQAQNGKTAIEKVKTAAKL</sequence>
<dbReference type="Pfam" id="PF12732">
    <property type="entry name" value="YtxH"/>
    <property type="match status" value="1"/>
</dbReference>
<dbReference type="Proteomes" id="UP000184474">
    <property type="component" value="Unassembled WGS sequence"/>
</dbReference>
<reference evidence="2" key="1">
    <citation type="submission" date="2016-11" db="EMBL/GenBank/DDBJ databases">
        <authorList>
            <person name="Varghese N."/>
            <person name="Submissions S."/>
        </authorList>
    </citation>
    <scope>NUCLEOTIDE SEQUENCE [LARGE SCALE GENOMIC DNA]</scope>
    <source>
        <strain evidence="2">DSM 26134</strain>
    </source>
</reference>
<organism evidence="1 2">
    <name type="scientific">Reichenbachiella agariperforans</name>
    <dbReference type="NCBI Taxonomy" id="156994"/>
    <lineage>
        <taxon>Bacteria</taxon>
        <taxon>Pseudomonadati</taxon>
        <taxon>Bacteroidota</taxon>
        <taxon>Cytophagia</taxon>
        <taxon>Cytophagales</taxon>
        <taxon>Reichenbachiellaceae</taxon>
        <taxon>Reichenbachiella</taxon>
    </lineage>
</organism>
<gene>
    <name evidence="1" type="ORF">SAMN04488028_101230</name>
</gene>
<dbReference type="EMBL" id="FRAA01000001">
    <property type="protein sequence ID" value="SHJ47278.1"/>
    <property type="molecule type" value="Genomic_DNA"/>
</dbReference>
<dbReference type="RefSeq" id="WP_073118659.1">
    <property type="nucleotide sequence ID" value="NZ_FRAA01000001.1"/>
</dbReference>
<evidence type="ECO:0000313" key="2">
    <source>
        <dbReference type="Proteomes" id="UP000184474"/>
    </source>
</evidence>
<accession>A0A1M6JKP9</accession>
<dbReference type="InterPro" id="IPR024623">
    <property type="entry name" value="YtxH"/>
</dbReference>
<dbReference type="AlphaFoldDB" id="A0A1M6JKP9"/>
<name>A0A1M6JKP9_REIAG</name>
<proteinExistence type="predicted"/>
<evidence type="ECO:0000313" key="1">
    <source>
        <dbReference type="EMBL" id="SHJ47278.1"/>
    </source>
</evidence>
<protein>
    <submittedName>
        <fullName evidence="1">YtxH-like protein</fullName>
    </submittedName>
</protein>